<feature type="region of interest" description="Disordered" evidence="7">
    <location>
        <begin position="14"/>
        <end position="36"/>
    </location>
</feature>
<keyword evidence="3" id="KW-1029">Fimbrium biogenesis</keyword>
<keyword evidence="5" id="KW-0106">Calcium</keyword>
<dbReference type="EMBL" id="CP022198">
    <property type="protein sequence ID" value="AXA68627.1"/>
    <property type="molecule type" value="Genomic_DNA"/>
</dbReference>
<dbReference type="InterPro" id="IPR011047">
    <property type="entry name" value="Quinoprotein_ADH-like_sf"/>
</dbReference>
<dbReference type="GO" id="GO:0009289">
    <property type="term" value="C:pilus"/>
    <property type="evidence" value="ECO:0007669"/>
    <property type="project" value="UniProtKB-SubCell"/>
</dbReference>
<dbReference type="Pfam" id="PF05567">
    <property type="entry name" value="T4P_PilY1"/>
    <property type="match status" value="1"/>
</dbReference>
<comment type="similarity">
    <text evidence="2">Belongs to the PilY1 family.</text>
</comment>
<dbReference type="InterPro" id="IPR008707">
    <property type="entry name" value="B-propeller_PilY1"/>
</dbReference>
<keyword evidence="6" id="KW-0281">Fimbrium</keyword>
<evidence type="ECO:0000256" key="2">
    <source>
        <dbReference type="ARBA" id="ARBA00008387"/>
    </source>
</evidence>
<keyword evidence="4" id="KW-0479">Metal-binding</keyword>
<evidence type="ECO:0000256" key="1">
    <source>
        <dbReference type="ARBA" id="ARBA00004561"/>
    </source>
</evidence>
<evidence type="ECO:0000256" key="5">
    <source>
        <dbReference type="ARBA" id="ARBA00022837"/>
    </source>
</evidence>
<protein>
    <submittedName>
        <fullName evidence="9">Pilus assembly protein PilC</fullName>
    </submittedName>
</protein>
<evidence type="ECO:0000256" key="7">
    <source>
        <dbReference type="SAM" id="MobiDB-lite"/>
    </source>
</evidence>
<dbReference type="GO" id="GO:0046872">
    <property type="term" value="F:metal ion binding"/>
    <property type="evidence" value="ECO:0007669"/>
    <property type="project" value="UniProtKB-KW"/>
</dbReference>
<feature type="domain" description="PilY1 beta-propeller" evidence="8">
    <location>
        <begin position="821"/>
        <end position="1149"/>
    </location>
</feature>
<comment type="subcellular location">
    <subcellularLocation>
        <location evidence="1">Fimbrium</location>
    </subcellularLocation>
</comment>
<evidence type="ECO:0000256" key="3">
    <source>
        <dbReference type="ARBA" id="ARBA00022558"/>
    </source>
</evidence>
<proteinExistence type="inferred from homology"/>
<evidence type="ECO:0000313" key="9">
    <source>
        <dbReference type="EMBL" id="AXA68627.1"/>
    </source>
</evidence>
<accession>A0A2Z5AD99</accession>
<name>A0A2Z5AD99_9PSED</name>
<dbReference type="SUPFAM" id="SSF50998">
    <property type="entry name" value="Quinoprotein alcohol dehydrogenase-like"/>
    <property type="match status" value="1"/>
</dbReference>
<evidence type="ECO:0000259" key="8">
    <source>
        <dbReference type="Pfam" id="PF05567"/>
    </source>
</evidence>
<dbReference type="Proteomes" id="UP000250579">
    <property type="component" value="Chromosome"/>
</dbReference>
<reference evidence="9 10" key="1">
    <citation type="submission" date="2017-06" db="EMBL/GenBank/DDBJ databases">
        <title>Evolution towards high GC content and high-temperature stress adaptation in endophytic Pseudomonas oryzihabitans impacted its plant-growth promoting traits.</title>
        <authorList>
            <person name="Nascimento F.X."/>
        </authorList>
    </citation>
    <scope>NUCLEOTIDE SEQUENCE [LARGE SCALE GENOMIC DNA]</scope>
    <source>
        <strain evidence="9 10">MS8</strain>
    </source>
</reference>
<evidence type="ECO:0000256" key="4">
    <source>
        <dbReference type="ARBA" id="ARBA00022723"/>
    </source>
</evidence>
<evidence type="ECO:0000313" key="10">
    <source>
        <dbReference type="Proteomes" id="UP000250579"/>
    </source>
</evidence>
<evidence type="ECO:0000256" key="6">
    <source>
        <dbReference type="ARBA" id="ARBA00023263"/>
    </source>
</evidence>
<gene>
    <name evidence="9" type="ORF">CE139_23430</name>
</gene>
<sequence length="1342" mass="143749">MSVCCASKPKVLEQLPLPEPGRRPRRMSPSTPSLSGDRYLESVMPHQLRFLTWTLPSAMVLLLLSTSGNATVSQTPLAVGGDIPGSLALVPSVEWPTVLSVANLGSYSSGNVYSGYFDSDKCYTYAFGGSLDNSWFNPVSAANSRRCSGARQWSGNFLNWAATPTIDPFRSALTGGARVRDDVGLTVLQKARHSGQNSAGNRLNSGQGLLPASEIAGATPFAANWVGFYVRLEGQGFDMLFSNWNDRIGGGGSADYGAGNNMSSVWVNLDPNDNNQWSGNLLKADYTAGSILNSTRYSVYRVRVQVKVCDPTIGLEANCKRYSASNYKPEGLLQQYSDKLRYSVFSYLNDSSATRDGGVLRANQSFIGPLKPDLSSNSARAEWDPQTGILVRNPSASEASSTGFGVADSGVINYLNKFGSMPYAPNTYLNLKSNDPVSELYYTALRYFKNQGNVSAYSTLSGSTDTDKYAQADGFPVVTNWQDPITYSCQKNVILGIGDTNTWNDKNLPGGITSSGGEPAKPAEVTSDTSIDVEALTQKVASLENITISTPFTGRGNSAYIAGLAYDAHTRDQRSDKAGSQTISTYWMDVRENQSLAGRSSNQYWLAAKYGGFTVPQGFASSSATAASITDDLWWTSGEYLSSNYKRPDNFYVASDAPNMIKGLRAAFAKIVQEVTTSTTSISTNGQQLDTGSGTFQTQFEAKFWSGDLLARTLSASGVASSSSWSAGNKLDTLEPSSRKIFTSNTLTAQSNNAYSLAAGQGVNFLWSGLDAESKVALQATATTGTNVSTTEGSRRLDYLRGDRSQETVTSNPMRKRKSRLGDIVNSDPLYIGKPDYGYNRLAGSVWGSAGESYLTYRQSTAYQARKSLVVVGANDGMLHGFDASLADGGNELFAYVPRTLMGELYRLTDPSYSHRYYVDGSPTGGDAWINNSWKSLIVGTAGAGGNTVFALDASDPGNMAPSNVLWEFSSPDMRYPIQKPALVALENGKFGVIVTSGFSDSSVSQGKIWILDAATGSVLKTLTVATTGGLGEPLAIDTNNDRIVDRLYAGDTAGNIWRFDLKGTNPANWDAPAALKSGANILPLFIARTANGAGNPTQPITAPLEAALNSDGNPIILFGTGSYYQIGDNEVPANPRLETFYGLIDRGQQISRSNLVEQAIIAQQTIGNRRARAVTSAEIGADKSGWFMDLAWKSSNGGSGALTSERVIARPTLRNGVLVFTTMTPNSDPCGGGGTSWIMTLNVLNGGTLNFSFFDYNGDGTFDQRDYYSLANGTKVPFSGISDDQTGIIKTPSFVRGNGNTTDGSTATGKLCHSDASGNTICQDINDPNSSSKRMTWREIR</sequence>
<organism evidence="9 10">
    <name type="scientific">Pseudomonas oryzihabitans</name>
    <dbReference type="NCBI Taxonomy" id="47885"/>
    <lineage>
        <taxon>Bacteria</taxon>
        <taxon>Pseudomonadati</taxon>
        <taxon>Pseudomonadota</taxon>
        <taxon>Gammaproteobacteria</taxon>
        <taxon>Pseudomonadales</taxon>
        <taxon>Pseudomonadaceae</taxon>
        <taxon>Pseudomonas</taxon>
    </lineage>
</organism>